<name>A0A642VAF6_9ASCO</name>
<keyword evidence="9 12" id="KW-0472">Membrane</keyword>
<feature type="transmembrane region" description="Helical" evidence="12">
    <location>
        <begin position="68"/>
        <end position="89"/>
    </location>
</feature>
<evidence type="ECO:0000256" key="3">
    <source>
        <dbReference type="ARBA" id="ARBA00006175"/>
    </source>
</evidence>
<evidence type="ECO:0000256" key="6">
    <source>
        <dbReference type="ARBA" id="ARBA00022692"/>
    </source>
</evidence>
<evidence type="ECO:0000256" key="5">
    <source>
        <dbReference type="ARBA" id="ARBA00022475"/>
    </source>
</evidence>
<comment type="similarity">
    <text evidence="3 10">Belongs to the MIP/aquaporin (TC 1.A.8) family.</text>
</comment>
<accession>A0A642VAF6</accession>
<dbReference type="PROSITE" id="PS00221">
    <property type="entry name" value="MIP"/>
    <property type="match status" value="1"/>
</dbReference>
<evidence type="ECO:0000256" key="2">
    <source>
        <dbReference type="ARBA" id="ARBA00004651"/>
    </source>
</evidence>
<gene>
    <name evidence="13" type="ORF">TRICI_001177</name>
</gene>
<sequence>MNSNNEGQHFRTTSASGGASASTAAPSNPGDKQDPNRLSGPQDLESGGPTAPPVQRYAGIADGPRNHLIAVSAEFVGTFMFLLFAYVIANASNLAFLPADQTKSDSNPAGITMIAFGFGFSVMACVFCFFRVSGGHLNPSVTLTLALVRAVPPVRAVLLMVTQVIAGIAAAAAADAMTPGPVLFANALGEGVSRSRGVFLEMFATALLNMTVLFMAVEKSRATYMAPLVIGVALFVGHLFCVYYTGAGINPARSFGPNVVMASFPDYHWIYWVGPILGSCLAAALHYYLKFLHYETCNPGQDAEF</sequence>
<keyword evidence="5" id="KW-1003">Cell membrane</keyword>
<evidence type="ECO:0000313" key="14">
    <source>
        <dbReference type="Proteomes" id="UP000761534"/>
    </source>
</evidence>
<dbReference type="EMBL" id="SWFS01000090">
    <property type="protein sequence ID" value="KAA8916679.1"/>
    <property type="molecule type" value="Genomic_DNA"/>
</dbReference>
<proteinExistence type="inferred from homology"/>
<keyword evidence="4 10" id="KW-0813">Transport</keyword>
<reference evidence="13" key="1">
    <citation type="journal article" date="2019" name="G3 (Bethesda)">
        <title>Genome Assemblies of Two Rare Opportunistic Yeast Pathogens: Diutina rugosa (syn. Candida rugosa) and Trichomonascus ciferrii (syn. Candida ciferrii).</title>
        <authorList>
            <person name="Mixao V."/>
            <person name="Saus E."/>
            <person name="Hansen A.P."/>
            <person name="Lass-Florl C."/>
            <person name="Gabaldon T."/>
        </authorList>
    </citation>
    <scope>NUCLEOTIDE SEQUENCE</scope>
    <source>
        <strain evidence="13">CBS 4856</strain>
    </source>
</reference>
<dbReference type="Gene3D" id="1.20.1080.10">
    <property type="entry name" value="Glycerol uptake facilitator protein"/>
    <property type="match status" value="1"/>
</dbReference>
<feature type="compositionally biased region" description="Polar residues" evidence="11">
    <location>
        <begin position="1"/>
        <end position="11"/>
    </location>
</feature>
<evidence type="ECO:0000256" key="10">
    <source>
        <dbReference type="RuleBase" id="RU000477"/>
    </source>
</evidence>
<feature type="transmembrane region" description="Helical" evidence="12">
    <location>
        <begin position="109"/>
        <end position="130"/>
    </location>
</feature>
<evidence type="ECO:0000256" key="1">
    <source>
        <dbReference type="ARBA" id="ARBA00004477"/>
    </source>
</evidence>
<feature type="transmembrane region" description="Helical" evidence="12">
    <location>
        <begin position="156"/>
        <end position="177"/>
    </location>
</feature>
<keyword evidence="8 12" id="KW-1133">Transmembrane helix</keyword>
<organism evidence="13 14">
    <name type="scientific">Trichomonascus ciferrii</name>
    <dbReference type="NCBI Taxonomy" id="44093"/>
    <lineage>
        <taxon>Eukaryota</taxon>
        <taxon>Fungi</taxon>
        <taxon>Dikarya</taxon>
        <taxon>Ascomycota</taxon>
        <taxon>Saccharomycotina</taxon>
        <taxon>Dipodascomycetes</taxon>
        <taxon>Dipodascales</taxon>
        <taxon>Trichomonascaceae</taxon>
        <taxon>Trichomonascus</taxon>
        <taxon>Trichomonascus ciferrii complex</taxon>
    </lineage>
</organism>
<protein>
    <recommendedName>
        <fullName evidence="15">Aquaporin</fullName>
    </recommendedName>
</protein>
<comment type="subcellular location">
    <subcellularLocation>
        <location evidence="2">Cell membrane</location>
        <topology evidence="2">Multi-pass membrane protein</topology>
    </subcellularLocation>
    <subcellularLocation>
        <location evidence="1">Endoplasmic reticulum membrane</location>
        <topology evidence="1">Multi-pass membrane protein</topology>
    </subcellularLocation>
</comment>
<feature type="transmembrane region" description="Helical" evidence="12">
    <location>
        <begin position="197"/>
        <end position="217"/>
    </location>
</feature>
<dbReference type="Pfam" id="PF00230">
    <property type="entry name" value="MIP"/>
    <property type="match status" value="1"/>
</dbReference>
<keyword evidence="7" id="KW-0677">Repeat</keyword>
<evidence type="ECO:0000256" key="9">
    <source>
        <dbReference type="ARBA" id="ARBA00023136"/>
    </source>
</evidence>
<dbReference type="GO" id="GO:0005789">
    <property type="term" value="C:endoplasmic reticulum membrane"/>
    <property type="evidence" value="ECO:0007669"/>
    <property type="project" value="UniProtKB-SubCell"/>
</dbReference>
<dbReference type="InterPro" id="IPR022357">
    <property type="entry name" value="MIP_CS"/>
</dbReference>
<feature type="compositionally biased region" description="Low complexity" evidence="11">
    <location>
        <begin position="12"/>
        <end position="30"/>
    </location>
</feature>
<dbReference type="InterPro" id="IPR000425">
    <property type="entry name" value="MIP"/>
</dbReference>
<dbReference type="GO" id="GO:0015250">
    <property type="term" value="F:water channel activity"/>
    <property type="evidence" value="ECO:0007669"/>
    <property type="project" value="TreeGrafter"/>
</dbReference>
<dbReference type="Proteomes" id="UP000761534">
    <property type="component" value="Unassembled WGS sequence"/>
</dbReference>
<evidence type="ECO:0000256" key="7">
    <source>
        <dbReference type="ARBA" id="ARBA00022737"/>
    </source>
</evidence>
<comment type="caution">
    <text evidence="13">The sequence shown here is derived from an EMBL/GenBank/DDBJ whole genome shotgun (WGS) entry which is preliminary data.</text>
</comment>
<dbReference type="InterPro" id="IPR023271">
    <property type="entry name" value="Aquaporin-like"/>
</dbReference>
<dbReference type="FunFam" id="1.20.1080.10:FF:000014">
    <property type="entry name" value="Aquaporin 1"/>
    <property type="match status" value="1"/>
</dbReference>
<dbReference type="VEuPathDB" id="FungiDB:TRICI_001177"/>
<keyword evidence="14" id="KW-1185">Reference proteome</keyword>
<evidence type="ECO:0000256" key="4">
    <source>
        <dbReference type="ARBA" id="ARBA00022448"/>
    </source>
</evidence>
<dbReference type="PANTHER" id="PTHR19139:SF199">
    <property type="entry name" value="MIP17260P"/>
    <property type="match status" value="1"/>
</dbReference>
<evidence type="ECO:0000256" key="8">
    <source>
        <dbReference type="ARBA" id="ARBA00022989"/>
    </source>
</evidence>
<feature type="region of interest" description="Disordered" evidence="11">
    <location>
        <begin position="1"/>
        <end position="57"/>
    </location>
</feature>
<dbReference type="OrthoDB" id="3222at2759"/>
<keyword evidence="6 10" id="KW-0812">Transmembrane</keyword>
<dbReference type="SUPFAM" id="SSF81338">
    <property type="entry name" value="Aquaporin-like"/>
    <property type="match status" value="1"/>
</dbReference>
<dbReference type="PRINTS" id="PR00783">
    <property type="entry name" value="MINTRINSICP"/>
</dbReference>
<evidence type="ECO:0008006" key="15">
    <source>
        <dbReference type="Google" id="ProtNLM"/>
    </source>
</evidence>
<evidence type="ECO:0000256" key="12">
    <source>
        <dbReference type="SAM" id="Phobius"/>
    </source>
</evidence>
<dbReference type="InterPro" id="IPR034294">
    <property type="entry name" value="Aquaporin_transptr"/>
</dbReference>
<feature type="transmembrane region" description="Helical" evidence="12">
    <location>
        <begin position="224"/>
        <end position="249"/>
    </location>
</feature>
<dbReference type="NCBIfam" id="TIGR00861">
    <property type="entry name" value="MIP"/>
    <property type="match status" value="1"/>
</dbReference>
<feature type="transmembrane region" description="Helical" evidence="12">
    <location>
        <begin position="269"/>
        <end position="289"/>
    </location>
</feature>
<dbReference type="AlphaFoldDB" id="A0A642VAF6"/>
<evidence type="ECO:0000256" key="11">
    <source>
        <dbReference type="SAM" id="MobiDB-lite"/>
    </source>
</evidence>
<dbReference type="GO" id="GO:0005886">
    <property type="term" value="C:plasma membrane"/>
    <property type="evidence" value="ECO:0007669"/>
    <property type="project" value="UniProtKB-SubCell"/>
</dbReference>
<dbReference type="PANTHER" id="PTHR19139">
    <property type="entry name" value="AQUAPORIN TRANSPORTER"/>
    <property type="match status" value="1"/>
</dbReference>
<evidence type="ECO:0000313" key="13">
    <source>
        <dbReference type="EMBL" id="KAA8916679.1"/>
    </source>
</evidence>